<comment type="caution">
    <text evidence="2">The sequence shown here is derived from an EMBL/GenBank/DDBJ whole genome shotgun (WGS) entry which is preliminary data.</text>
</comment>
<reference evidence="2 3" key="1">
    <citation type="journal article" date="2015" name="Nature">
        <title>rRNA introns, odd ribosomes, and small enigmatic genomes across a large radiation of phyla.</title>
        <authorList>
            <person name="Brown C.T."/>
            <person name="Hug L.A."/>
            <person name="Thomas B.C."/>
            <person name="Sharon I."/>
            <person name="Castelle C.J."/>
            <person name="Singh A."/>
            <person name="Wilkins M.J."/>
            <person name="Williams K.H."/>
            <person name="Banfield J.F."/>
        </authorList>
    </citation>
    <scope>NUCLEOTIDE SEQUENCE [LARGE SCALE GENOMIC DNA]</scope>
</reference>
<dbReference type="Proteomes" id="UP000034181">
    <property type="component" value="Unassembled WGS sequence"/>
</dbReference>
<organism evidence="2 3">
    <name type="scientific">Candidatus Woesebacteria bacterium GW2011_GWB1_38_5b</name>
    <dbReference type="NCBI Taxonomy" id="1618569"/>
    <lineage>
        <taxon>Bacteria</taxon>
        <taxon>Candidatus Woeseibacteriota</taxon>
    </lineage>
</organism>
<proteinExistence type="predicted"/>
<dbReference type="AlphaFoldDB" id="A0A0G0MPW7"/>
<dbReference type="InterPro" id="IPR050723">
    <property type="entry name" value="CFA/CMAS"/>
</dbReference>
<dbReference type="GO" id="GO:0008757">
    <property type="term" value="F:S-adenosylmethionine-dependent methyltransferase activity"/>
    <property type="evidence" value="ECO:0007669"/>
    <property type="project" value="InterPro"/>
</dbReference>
<dbReference type="GO" id="GO:0032259">
    <property type="term" value="P:methylation"/>
    <property type="evidence" value="ECO:0007669"/>
    <property type="project" value="UniProtKB-KW"/>
</dbReference>
<dbReference type="Gene3D" id="3.90.1200.10">
    <property type="match status" value="1"/>
</dbReference>
<dbReference type="PANTHER" id="PTHR43667:SF2">
    <property type="entry name" value="FATTY ACID C-METHYL TRANSFERASE"/>
    <property type="match status" value="1"/>
</dbReference>
<gene>
    <name evidence="2" type="ORF">US96_C0006G0016</name>
</gene>
<dbReference type="InterPro" id="IPR011009">
    <property type="entry name" value="Kinase-like_dom_sf"/>
</dbReference>
<dbReference type="SUPFAM" id="SSF53335">
    <property type="entry name" value="S-adenosyl-L-methionine-dependent methyltransferases"/>
    <property type="match status" value="1"/>
</dbReference>
<accession>A0A0G0MPW7</accession>
<dbReference type="CDD" id="cd02440">
    <property type="entry name" value="AdoMet_MTases"/>
    <property type="match status" value="1"/>
</dbReference>
<protein>
    <submittedName>
        <fullName evidence="2">Type 11 methyltransferase</fullName>
    </submittedName>
</protein>
<feature type="domain" description="Methyltransferase type 11" evidence="1">
    <location>
        <begin position="78"/>
        <end position="184"/>
    </location>
</feature>
<name>A0A0G0MPW7_9BACT</name>
<dbReference type="InterPro" id="IPR013216">
    <property type="entry name" value="Methyltransf_11"/>
</dbReference>
<sequence>MQRTGSYQDYLGKKGYYWGEISQPEAKEFLANARKRGYKKAVAQLGVKIPGFFEYVLSSLRADWVYDAINLKNTKRALDIGSGWGAIVFSLSNIFDEVTSLEAVKERLDFQQIRASQEKRKNIKFVRADWLKLPFKDNTFDLVSCNGVLEWIGLSDFSKNPKELQIIFLKEVKRVLKPDGVLYIGIENRFAAFLFLGAKDHSGLPFTSLLPRSIADLVIRKFRKTGGTYSPEIRTGGEWPDYRTYTYSKSGYGLLLQSAGFKNVSTFWTIAYNSPSDAGPIDSMSFPYLLSLFKNHNFYSTYLSHFVTSVGSWLPGRAVKEIVSFFSPNFLLYGSNTKKTSFSRELVGVTGAESFLRRSGTHGLNSKINYFLLKNGKPFKIAKFSRFDEYSTHLDLEESLLSKWSGLNVDLIIIQGKKVYLEPYIEGRVCQTFSWGDNKTSVAWLVHFQRSTVQGNWTKRNFTKFLKTILKSIKSNNLLGKKVYRELEEDIVKVSRSSEIEKMPRVRSHGDFVKTNIIFDKLERIFVIDWEFSEVDAFPIFDFLFFLINNSLVGKSDSVFKSNWTGSGPYSEILQDLLQYYSRESSVTTNFIIECIPWVMAFALHRRVADKYMRHLDLETYIKLIEKWYEVKKDANSWLSHND</sequence>
<keyword evidence="2" id="KW-0808">Transferase</keyword>
<dbReference type="SUPFAM" id="SSF56112">
    <property type="entry name" value="Protein kinase-like (PK-like)"/>
    <property type="match status" value="1"/>
</dbReference>
<evidence type="ECO:0000313" key="2">
    <source>
        <dbReference type="EMBL" id="KKQ75704.1"/>
    </source>
</evidence>
<evidence type="ECO:0000259" key="1">
    <source>
        <dbReference type="Pfam" id="PF08241"/>
    </source>
</evidence>
<keyword evidence="2" id="KW-0489">Methyltransferase</keyword>
<dbReference type="PANTHER" id="PTHR43667">
    <property type="entry name" value="CYCLOPROPANE-FATTY-ACYL-PHOSPHOLIPID SYNTHASE"/>
    <property type="match status" value="1"/>
</dbReference>
<dbReference type="InterPro" id="IPR029063">
    <property type="entry name" value="SAM-dependent_MTases_sf"/>
</dbReference>
<evidence type="ECO:0000313" key="3">
    <source>
        <dbReference type="Proteomes" id="UP000034181"/>
    </source>
</evidence>
<dbReference type="Pfam" id="PF08241">
    <property type="entry name" value="Methyltransf_11"/>
    <property type="match status" value="1"/>
</dbReference>
<dbReference type="EMBL" id="LBUZ01000006">
    <property type="protein sequence ID" value="KKQ75704.1"/>
    <property type="molecule type" value="Genomic_DNA"/>
</dbReference>
<dbReference type="Gene3D" id="3.40.50.150">
    <property type="entry name" value="Vaccinia Virus protein VP39"/>
    <property type="match status" value="1"/>
</dbReference>